<evidence type="ECO:0000313" key="2">
    <source>
        <dbReference type="Proteomes" id="UP000005737"/>
    </source>
</evidence>
<evidence type="ECO:0008006" key="3">
    <source>
        <dbReference type="Google" id="ProtNLM"/>
    </source>
</evidence>
<dbReference type="STRING" id="183.GCA_002009735_00612"/>
<dbReference type="HOGENOM" id="CLU_1592550_0_0_12"/>
<sequence length="167" mass="18954">MFHRTTVLLASLAVLFSCSRPWQTTKLECGASVDFPGEPRIEAKQQSLLFTVHSATYDIADEKETLSMRCIVLPEIATASMLQNSIRDSFASIGKLTESKATFRDLEARQFDVVMKDGTGRITTFEKDGIVYFLFVGAAEHEDMERHEFRKFIESFRFPENQSASRP</sequence>
<keyword evidence="2" id="KW-1185">Reference proteome</keyword>
<dbReference type="Proteomes" id="UP000005737">
    <property type="component" value="Unassembled WGS sequence"/>
</dbReference>
<dbReference type="AlphaFoldDB" id="H2CJ22"/>
<reference evidence="1 2" key="1">
    <citation type="submission" date="2011-10" db="EMBL/GenBank/DDBJ databases">
        <title>The Improved High-Quality Draft genome of Leptonema illini DSM 21528.</title>
        <authorList>
            <consortium name="US DOE Joint Genome Institute (JGI-PGF)"/>
            <person name="Lucas S."/>
            <person name="Copeland A."/>
            <person name="Lapidus A."/>
            <person name="Glavina del Rio T."/>
            <person name="Dalin E."/>
            <person name="Tice H."/>
            <person name="Bruce D."/>
            <person name="Goodwin L."/>
            <person name="Pitluck S."/>
            <person name="Peters L."/>
            <person name="Mikhailova N."/>
            <person name="Held B."/>
            <person name="Kyrpides N."/>
            <person name="Mavromatis K."/>
            <person name="Ivanova N."/>
            <person name="Markowitz V."/>
            <person name="Cheng J.-F."/>
            <person name="Hugenholtz P."/>
            <person name="Woyke T."/>
            <person name="Wu D."/>
            <person name="Gronow S."/>
            <person name="Wellnitz S."/>
            <person name="Brambilla E.-M."/>
            <person name="Klenk H.-P."/>
            <person name="Eisen J.A."/>
        </authorList>
    </citation>
    <scope>NUCLEOTIDE SEQUENCE [LARGE SCALE GENOMIC DNA]</scope>
    <source>
        <strain evidence="1 2">DSM 21528</strain>
    </source>
</reference>
<organism evidence="1 2">
    <name type="scientific">Leptonema illini DSM 21528</name>
    <dbReference type="NCBI Taxonomy" id="929563"/>
    <lineage>
        <taxon>Bacteria</taxon>
        <taxon>Pseudomonadati</taxon>
        <taxon>Spirochaetota</taxon>
        <taxon>Spirochaetia</taxon>
        <taxon>Leptospirales</taxon>
        <taxon>Leptospiraceae</taxon>
        <taxon>Leptonema</taxon>
    </lineage>
</organism>
<protein>
    <recommendedName>
        <fullName evidence="3">Lipoprotein</fullName>
    </recommendedName>
</protein>
<dbReference type="EMBL" id="JH597773">
    <property type="protein sequence ID" value="EHQ04939.1"/>
    <property type="molecule type" value="Genomic_DNA"/>
</dbReference>
<dbReference type="RefSeq" id="WP_002769116.1">
    <property type="nucleotide sequence ID" value="NZ_JH597773.1"/>
</dbReference>
<evidence type="ECO:0000313" key="1">
    <source>
        <dbReference type="EMBL" id="EHQ04939.1"/>
    </source>
</evidence>
<name>H2CJ22_9LEPT</name>
<proteinExistence type="predicted"/>
<accession>H2CJ22</accession>
<dbReference type="PROSITE" id="PS51257">
    <property type="entry name" value="PROKAR_LIPOPROTEIN"/>
    <property type="match status" value="1"/>
</dbReference>
<gene>
    <name evidence="1" type="ORF">Lepil_0232</name>
</gene>